<dbReference type="RefSeq" id="WP_172185329.1">
    <property type="nucleotide sequence ID" value="NZ_CAWPPK010000274.1"/>
</dbReference>
<evidence type="ECO:0000313" key="8">
    <source>
        <dbReference type="EMBL" id="NQE32864.1"/>
    </source>
</evidence>
<comment type="catalytic activity">
    <reaction evidence="5">
        <text>cytidine(32) in tRNA + S-adenosyl-L-methionine = 2'-O-methylcytidine(32) in tRNA + S-adenosyl-L-homocysteine + H(+)</text>
        <dbReference type="Rhea" id="RHEA:42932"/>
        <dbReference type="Rhea" id="RHEA-COMP:10288"/>
        <dbReference type="Rhea" id="RHEA-COMP:10289"/>
        <dbReference type="ChEBI" id="CHEBI:15378"/>
        <dbReference type="ChEBI" id="CHEBI:57856"/>
        <dbReference type="ChEBI" id="CHEBI:59789"/>
        <dbReference type="ChEBI" id="CHEBI:74495"/>
        <dbReference type="ChEBI" id="CHEBI:82748"/>
        <dbReference type="EC" id="2.1.1.200"/>
    </reaction>
</comment>
<dbReference type="GO" id="GO:0032259">
    <property type="term" value="P:methylation"/>
    <property type="evidence" value="ECO:0007669"/>
    <property type="project" value="UniProtKB-KW"/>
</dbReference>
<evidence type="ECO:0000256" key="6">
    <source>
        <dbReference type="SAM" id="MobiDB-lite"/>
    </source>
</evidence>
<evidence type="ECO:0000256" key="1">
    <source>
        <dbReference type="ARBA" id="ARBA00007228"/>
    </source>
</evidence>
<dbReference type="Gene3D" id="1.10.8.590">
    <property type="match status" value="1"/>
</dbReference>
<dbReference type="PANTHER" id="PTHR42786">
    <property type="entry name" value="TRNA/RRNA METHYLTRANSFERASE"/>
    <property type="match status" value="1"/>
</dbReference>
<proteinExistence type="inferred from homology"/>
<dbReference type="EC" id="2.1.1.200" evidence="5"/>
<comment type="subunit">
    <text evidence="5">Homodimer.</text>
</comment>
<evidence type="ECO:0000259" key="7">
    <source>
        <dbReference type="Pfam" id="PF00588"/>
    </source>
</evidence>
<evidence type="ECO:0000256" key="2">
    <source>
        <dbReference type="ARBA" id="ARBA00022603"/>
    </source>
</evidence>
<gene>
    <name evidence="5 8" type="primary">trmJ</name>
    <name evidence="8" type="ORF">E5S67_00581</name>
</gene>
<accession>A0ABX2CR20</accession>
<dbReference type="GO" id="GO:0160206">
    <property type="term" value="F:tRNA (cytidine(32)/uridine(32)-2'-O)-methyltransferase activity"/>
    <property type="evidence" value="ECO:0007669"/>
    <property type="project" value="UniProtKB-EC"/>
</dbReference>
<dbReference type="InterPro" id="IPR029028">
    <property type="entry name" value="Alpha/beta_knot_MTases"/>
</dbReference>
<dbReference type="EMBL" id="SRRZ01000006">
    <property type="protein sequence ID" value="NQE32864.1"/>
    <property type="molecule type" value="Genomic_DNA"/>
</dbReference>
<keyword evidence="2 5" id="KW-0489">Methyltransferase</keyword>
<dbReference type="PANTHER" id="PTHR42786:SF2">
    <property type="entry name" value="TRNA (CYTIDINE_URIDINE-2'-O-)-METHYLTRANSFERASE TRMJ"/>
    <property type="match status" value="1"/>
</dbReference>
<keyword evidence="3 8" id="KW-0808">Transferase</keyword>
<sequence>MLETALAKIRIVLVEPAGPLNVGSVARVMKNMGLHQLILVNPQCDYLGEEARLMAVRAADILETAKVVDSLAAALVGCVRAIATTGDDSRSLPTQLEQPADALPWLLEAPSALIFGREDCGLTNAELNRAQRLIRIPSSDAYTSLNLAQAVAICCYELYGEEGRRKREEGRGKREEGRGKKEEDALFPGSAGERISRGSASSIDATDNLSTCYQEQLGTSQKENPSPPLTSAPLENLEGYYQQLETLLLKIGYLQQHTAASRMEKFRRLYNRAYPTVDEVAMLRGVLRQTEWAIKTYPREANSDTLDGALPENPTDS</sequence>
<dbReference type="CDD" id="cd18093">
    <property type="entry name" value="SpoU-like_TrmJ"/>
    <property type="match status" value="1"/>
</dbReference>
<comment type="subcellular location">
    <subcellularLocation>
        <location evidence="5">Cytoplasm</location>
    </subcellularLocation>
</comment>
<keyword evidence="9" id="KW-1185">Reference proteome</keyword>
<evidence type="ECO:0000256" key="5">
    <source>
        <dbReference type="RuleBase" id="RU362024"/>
    </source>
</evidence>
<comment type="catalytic activity">
    <reaction evidence="5">
        <text>uridine(32) in tRNA + S-adenosyl-L-methionine = 2'-O-methyluridine(32) in tRNA + S-adenosyl-L-homocysteine + H(+)</text>
        <dbReference type="Rhea" id="RHEA:42936"/>
        <dbReference type="Rhea" id="RHEA-COMP:10107"/>
        <dbReference type="Rhea" id="RHEA-COMP:10290"/>
        <dbReference type="ChEBI" id="CHEBI:15378"/>
        <dbReference type="ChEBI" id="CHEBI:57856"/>
        <dbReference type="ChEBI" id="CHEBI:59789"/>
        <dbReference type="ChEBI" id="CHEBI:65315"/>
        <dbReference type="ChEBI" id="CHEBI:74478"/>
        <dbReference type="EC" id="2.1.1.200"/>
    </reaction>
</comment>
<dbReference type="SUPFAM" id="SSF75217">
    <property type="entry name" value="alpha/beta knot"/>
    <property type="match status" value="1"/>
</dbReference>
<feature type="region of interest" description="Disordered" evidence="6">
    <location>
        <begin position="165"/>
        <end position="200"/>
    </location>
</feature>
<evidence type="ECO:0000256" key="3">
    <source>
        <dbReference type="ARBA" id="ARBA00022679"/>
    </source>
</evidence>
<feature type="domain" description="tRNA/rRNA methyltransferase SpoU type" evidence="7">
    <location>
        <begin position="9"/>
        <end position="156"/>
    </location>
</feature>
<feature type="compositionally biased region" description="Basic and acidic residues" evidence="6">
    <location>
        <begin position="165"/>
        <end position="184"/>
    </location>
</feature>
<organism evidence="8 9">
    <name type="scientific">Microcoleus asticus IPMA8</name>
    <dbReference type="NCBI Taxonomy" id="2563858"/>
    <lineage>
        <taxon>Bacteria</taxon>
        <taxon>Bacillati</taxon>
        <taxon>Cyanobacteriota</taxon>
        <taxon>Cyanophyceae</taxon>
        <taxon>Oscillatoriophycideae</taxon>
        <taxon>Oscillatoriales</taxon>
        <taxon>Microcoleaceae</taxon>
        <taxon>Microcoleus</taxon>
        <taxon>Microcoleus asticus</taxon>
    </lineage>
</organism>
<keyword evidence="4 5" id="KW-0949">S-adenosyl-L-methionine</keyword>
<dbReference type="InterPro" id="IPR029026">
    <property type="entry name" value="tRNA_m1G_MTases_N"/>
</dbReference>
<comment type="caution">
    <text evidence="8">The sequence shown here is derived from an EMBL/GenBank/DDBJ whole genome shotgun (WGS) entry which is preliminary data.</text>
</comment>
<dbReference type="NCBIfam" id="TIGR00050">
    <property type="entry name" value="rRNA_methyl_1"/>
    <property type="match status" value="1"/>
</dbReference>
<keyword evidence="5" id="KW-0819">tRNA processing</keyword>
<comment type="function">
    <text evidence="5">Catalyzes the formation of 2'O-methylated cytidine (Cm32) or 2'O-methylated uridine (Um32) at position 32 in tRNA.</text>
</comment>
<keyword evidence="5" id="KW-0963">Cytoplasm</keyword>
<dbReference type="InterPro" id="IPR001537">
    <property type="entry name" value="SpoU_MeTrfase"/>
</dbReference>
<evidence type="ECO:0000313" key="9">
    <source>
        <dbReference type="Proteomes" id="UP000702425"/>
    </source>
</evidence>
<dbReference type="Proteomes" id="UP000702425">
    <property type="component" value="Unassembled WGS sequence"/>
</dbReference>
<protein>
    <recommendedName>
        <fullName evidence="5">tRNA (cytidine/uridine-2'-O-)-methyltransferase TrmJ</fullName>
        <ecNumber evidence="5">2.1.1.200</ecNumber>
    </recommendedName>
    <alternativeName>
        <fullName evidence="5">tRNA (cytidine(32)/uridine(32)-2'-O)-methyltransferase</fullName>
    </alternativeName>
    <alternativeName>
        <fullName evidence="5">tRNA Cm32/Um32 methyltransferase</fullName>
    </alternativeName>
</protein>
<reference evidence="8 9" key="1">
    <citation type="journal article" date="2020" name="Sci. Rep.">
        <title>A novel cyanobacterial geosmin producer, revising GeoA distribution and dispersion patterns in Bacteria.</title>
        <authorList>
            <person name="Churro C."/>
            <person name="Semedo-Aguiar A.P."/>
            <person name="Silva A.D."/>
            <person name="Pereira-Leal J.B."/>
            <person name="Leite R.B."/>
        </authorList>
    </citation>
    <scope>NUCLEOTIDE SEQUENCE [LARGE SCALE GENOMIC DNA]</scope>
    <source>
        <strain evidence="8 9">IPMA8</strain>
    </source>
</reference>
<dbReference type="Pfam" id="PF00588">
    <property type="entry name" value="SpoU_methylase"/>
    <property type="match status" value="1"/>
</dbReference>
<dbReference type="InterPro" id="IPR004384">
    <property type="entry name" value="RNA_MeTrfase_TrmJ/LasT"/>
</dbReference>
<dbReference type="Gene3D" id="3.40.1280.10">
    <property type="match status" value="1"/>
</dbReference>
<evidence type="ECO:0000256" key="4">
    <source>
        <dbReference type="ARBA" id="ARBA00022691"/>
    </source>
</evidence>
<name>A0ABX2CR20_9CYAN</name>
<comment type="similarity">
    <text evidence="1">Belongs to the class IV-like SAM-binding methyltransferase superfamily. RNA methyltransferase TrmH family.</text>
</comment>